<organism evidence="1 2">
    <name type="scientific">Micromonospora pisi</name>
    <dbReference type="NCBI Taxonomy" id="589240"/>
    <lineage>
        <taxon>Bacteria</taxon>
        <taxon>Bacillati</taxon>
        <taxon>Actinomycetota</taxon>
        <taxon>Actinomycetes</taxon>
        <taxon>Micromonosporales</taxon>
        <taxon>Micromonosporaceae</taxon>
        <taxon>Micromonospora</taxon>
    </lineage>
</organism>
<name>A0A495JCH8_9ACTN</name>
<keyword evidence="2" id="KW-1185">Reference proteome</keyword>
<gene>
    <name evidence="1" type="ORF">BDK92_0868</name>
</gene>
<sequence>MDHVFNSQSQLKIVEIVSKGLSEGGNPWLAQIVAWLACARSNSTGHLDTWGPDELDLVATLGYYEDNRDDDSHR</sequence>
<evidence type="ECO:0000313" key="1">
    <source>
        <dbReference type="EMBL" id="RKR86625.1"/>
    </source>
</evidence>
<reference evidence="1 2" key="1">
    <citation type="submission" date="2018-10" db="EMBL/GenBank/DDBJ databases">
        <title>Sequencing the genomes of 1000 actinobacteria strains.</title>
        <authorList>
            <person name="Klenk H.-P."/>
        </authorList>
    </citation>
    <scope>NUCLEOTIDE SEQUENCE [LARGE SCALE GENOMIC DNA]</scope>
    <source>
        <strain evidence="1 2">DSM 45175</strain>
    </source>
</reference>
<comment type="caution">
    <text evidence="1">The sequence shown here is derived from an EMBL/GenBank/DDBJ whole genome shotgun (WGS) entry which is preliminary data.</text>
</comment>
<protein>
    <submittedName>
        <fullName evidence="1">Uncharacterized protein</fullName>
    </submittedName>
</protein>
<dbReference type="EMBL" id="RBKT01000001">
    <property type="protein sequence ID" value="RKR86625.1"/>
    <property type="molecule type" value="Genomic_DNA"/>
</dbReference>
<accession>A0A495JCH8</accession>
<dbReference type="Proteomes" id="UP000277671">
    <property type="component" value="Unassembled WGS sequence"/>
</dbReference>
<dbReference type="AlphaFoldDB" id="A0A495JCH8"/>
<evidence type="ECO:0000313" key="2">
    <source>
        <dbReference type="Proteomes" id="UP000277671"/>
    </source>
</evidence>
<proteinExistence type="predicted"/>